<dbReference type="EMBL" id="VSRR010003360">
    <property type="protein sequence ID" value="MPC35843.1"/>
    <property type="molecule type" value="Genomic_DNA"/>
</dbReference>
<evidence type="ECO:0000313" key="3">
    <source>
        <dbReference type="Proteomes" id="UP000324222"/>
    </source>
</evidence>
<comment type="caution">
    <text evidence="2">The sequence shown here is derived from an EMBL/GenBank/DDBJ whole genome shotgun (WGS) entry which is preliminary data.</text>
</comment>
<accession>A0A5B7ESG0</accession>
<evidence type="ECO:0000256" key="1">
    <source>
        <dbReference type="SAM" id="MobiDB-lite"/>
    </source>
</evidence>
<gene>
    <name evidence="2" type="ORF">E2C01_029281</name>
</gene>
<proteinExistence type="predicted"/>
<name>A0A5B7ESG0_PORTR</name>
<dbReference type="Proteomes" id="UP000324222">
    <property type="component" value="Unassembled WGS sequence"/>
</dbReference>
<evidence type="ECO:0000313" key="2">
    <source>
        <dbReference type="EMBL" id="MPC35843.1"/>
    </source>
</evidence>
<organism evidence="2 3">
    <name type="scientific">Portunus trituberculatus</name>
    <name type="common">Swimming crab</name>
    <name type="synonym">Neptunus trituberculatus</name>
    <dbReference type="NCBI Taxonomy" id="210409"/>
    <lineage>
        <taxon>Eukaryota</taxon>
        <taxon>Metazoa</taxon>
        <taxon>Ecdysozoa</taxon>
        <taxon>Arthropoda</taxon>
        <taxon>Crustacea</taxon>
        <taxon>Multicrustacea</taxon>
        <taxon>Malacostraca</taxon>
        <taxon>Eumalacostraca</taxon>
        <taxon>Eucarida</taxon>
        <taxon>Decapoda</taxon>
        <taxon>Pleocyemata</taxon>
        <taxon>Brachyura</taxon>
        <taxon>Eubrachyura</taxon>
        <taxon>Portunoidea</taxon>
        <taxon>Portunidae</taxon>
        <taxon>Portuninae</taxon>
        <taxon>Portunus</taxon>
    </lineage>
</organism>
<dbReference type="AlphaFoldDB" id="A0A5B7ESG0"/>
<sequence>MREQVSLLPVAEAVPPDPPPPGLALCRSPPINVPRDIWESGKSVRAPPRPVAAAQRVVVLGFCPLQFPTIL</sequence>
<reference evidence="2 3" key="1">
    <citation type="submission" date="2019-05" db="EMBL/GenBank/DDBJ databases">
        <title>Another draft genome of Portunus trituberculatus and its Hox gene families provides insights of decapod evolution.</title>
        <authorList>
            <person name="Jeong J.-H."/>
            <person name="Song I."/>
            <person name="Kim S."/>
            <person name="Choi T."/>
            <person name="Kim D."/>
            <person name="Ryu S."/>
            <person name="Kim W."/>
        </authorList>
    </citation>
    <scope>NUCLEOTIDE SEQUENCE [LARGE SCALE GENOMIC DNA]</scope>
    <source>
        <tissue evidence="2">Muscle</tissue>
    </source>
</reference>
<feature type="region of interest" description="Disordered" evidence="1">
    <location>
        <begin position="1"/>
        <end position="23"/>
    </location>
</feature>
<protein>
    <submittedName>
        <fullName evidence="2">Uncharacterized protein</fullName>
    </submittedName>
</protein>
<keyword evidence="3" id="KW-1185">Reference proteome</keyword>